<reference evidence="4 5" key="1">
    <citation type="journal article" date="2012" name="Appl. Environ. Microbiol.">
        <title>Genome Sequence of Thermotolerant Bacillus methanolicus: Features and Regulation Related to Methylotrophy and Production of L-Lysine and L-Glutamate from Methanol.</title>
        <authorList>
            <person name="Heggeset T.M."/>
            <person name="Krog A."/>
            <person name="Balzer S."/>
            <person name="Wentzel A."/>
            <person name="Ellingsen T.E."/>
            <person name="Brautaset T."/>
        </authorList>
    </citation>
    <scope>NUCLEOTIDE SEQUENCE [LARGE SCALE GENOMIC DNA]</scope>
    <source>
        <strain evidence="4 5">PB1</strain>
    </source>
</reference>
<evidence type="ECO:0000313" key="5">
    <source>
        <dbReference type="Proteomes" id="UP000010523"/>
    </source>
</evidence>
<dbReference type="PROSITE" id="PS50234">
    <property type="entry name" value="VWFA"/>
    <property type="match status" value="1"/>
</dbReference>
<evidence type="ECO:0000256" key="1">
    <source>
        <dbReference type="SAM" id="MobiDB-lite"/>
    </source>
</evidence>
<evidence type="ECO:0000256" key="2">
    <source>
        <dbReference type="SAM" id="SignalP"/>
    </source>
</evidence>
<dbReference type="Pfam" id="PF13519">
    <property type="entry name" value="VWA_2"/>
    <property type="match status" value="1"/>
</dbReference>
<comment type="caution">
    <text evidence="4">The sequence shown here is derived from an EMBL/GenBank/DDBJ whole genome shotgun (WGS) entry which is preliminary data.</text>
</comment>
<gene>
    <name evidence="4" type="ORF">PB1_05752</name>
</gene>
<feature type="compositionally biased region" description="Polar residues" evidence="1">
    <location>
        <begin position="32"/>
        <end position="43"/>
    </location>
</feature>
<dbReference type="RefSeq" id="WP_003351235.1">
    <property type="nucleotide sequence ID" value="NZ_AFEU01000002.1"/>
</dbReference>
<name>I3E024_BACMT</name>
<dbReference type="InterPro" id="IPR036465">
    <property type="entry name" value="vWFA_dom_sf"/>
</dbReference>
<dbReference type="OrthoDB" id="9783818at2"/>
<dbReference type="SMART" id="SM00327">
    <property type="entry name" value="VWA"/>
    <property type="match status" value="1"/>
</dbReference>
<dbReference type="AlphaFoldDB" id="I3E024"/>
<dbReference type="Proteomes" id="UP000010523">
    <property type="component" value="Unassembled WGS sequence"/>
</dbReference>
<evidence type="ECO:0000259" key="3">
    <source>
        <dbReference type="PROSITE" id="PS50234"/>
    </source>
</evidence>
<feature type="chain" id="PRO_5003670314" description="VWFA domain-containing protein" evidence="2">
    <location>
        <begin position="23"/>
        <end position="461"/>
    </location>
</feature>
<proteinExistence type="predicted"/>
<organism evidence="4 5">
    <name type="scientific">Bacillus methanolicus PB1</name>
    <dbReference type="NCBI Taxonomy" id="997296"/>
    <lineage>
        <taxon>Bacteria</taxon>
        <taxon>Bacillati</taxon>
        <taxon>Bacillota</taxon>
        <taxon>Bacilli</taxon>
        <taxon>Bacillales</taxon>
        <taxon>Bacillaceae</taxon>
        <taxon>Bacillus</taxon>
    </lineage>
</organism>
<feature type="region of interest" description="Disordered" evidence="1">
    <location>
        <begin position="28"/>
        <end position="66"/>
    </location>
</feature>
<keyword evidence="5" id="KW-1185">Reference proteome</keyword>
<dbReference type="eggNOG" id="COG2304">
    <property type="taxonomic scope" value="Bacteria"/>
</dbReference>
<dbReference type="Gene3D" id="3.40.50.410">
    <property type="entry name" value="von Willebrand factor, type A domain"/>
    <property type="match status" value="1"/>
</dbReference>
<sequence length="461" mass="52297">MKTLLKSLFLFLIILTVLSACNKEEKEVDGQVKQQAADQPTKQVSEKEDENKNRHEDESIEPEPLPSTYEELAALPVGEHVNFNPKLGEPEKTLEAFKGLPDISSNPSKKELDHFYRELLKMVQKDFKGPEALIRQLRFQSIGNPDVEDSRYQFKENLNVEIILDASGSMAQSIGGKVKMDAAKDSILDFVNQLPEGAKVGLRVYGHKGSNADSDKKLSCSSSEIMYPISPYNEGKFQSALNKIKPTGWTPIGLALRESKKDLDQFEGTNNTNIVYLVSDGVSTCDDNPVQAAKDLYNSNISPIINVIGFDVDAEGQNQLIQIADATEGIYQKVNDESELKKELEKITDLAETWIDWKEKNMQKIERKKIQNELDIFGYITGEEYNASFERTEIELIISILEQSGKMDDDSQQYLDQKNKEYHDWILSEVGKFKEELKKLNEKSYAEAIKTLEEKYQQNTQ</sequence>
<dbReference type="InterPro" id="IPR002035">
    <property type="entry name" value="VWF_A"/>
</dbReference>
<feature type="compositionally biased region" description="Basic and acidic residues" evidence="1">
    <location>
        <begin position="44"/>
        <end position="57"/>
    </location>
</feature>
<dbReference type="SUPFAM" id="SSF53300">
    <property type="entry name" value="vWA-like"/>
    <property type="match status" value="1"/>
</dbReference>
<feature type="domain" description="VWFA" evidence="3">
    <location>
        <begin position="159"/>
        <end position="347"/>
    </location>
</feature>
<evidence type="ECO:0000313" key="4">
    <source>
        <dbReference type="EMBL" id="EIJ79845.1"/>
    </source>
</evidence>
<keyword evidence="2" id="KW-0732">Signal</keyword>
<dbReference type="PATRIC" id="fig|997296.3.peg.1230"/>
<dbReference type="STRING" id="997296.PB1_05752"/>
<feature type="signal peptide" evidence="2">
    <location>
        <begin position="1"/>
        <end position="22"/>
    </location>
</feature>
<protein>
    <recommendedName>
        <fullName evidence="3">VWFA domain-containing protein</fullName>
    </recommendedName>
</protein>
<dbReference type="PROSITE" id="PS51257">
    <property type="entry name" value="PROKAR_LIPOPROTEIN"/>
    <property type="match status" value="1"/>
</dbReference>
<accession>I3E024</accession>
<dbReference type="EMBL" id="AFEU01000002">
    <property type="protein sequence ID" value="EIJ79845.1"/>
    <property type="molecule type" value="Genomic_DNA"/>
</dbReference>